<feature type="transmembrane region" description="Helical" evidence="1">
    <location>
        <begin position="305"/>
        <end position="323"/>
    </location>
</feature>
<gene>
    <name evidence="2" type="ORF">HF882_01650</name>
</gene>
<evidence type="ECO:0000256" key="1">
    <source>
        <dbReference type="SAM" id="Phobius"/>
    </source>
</evidence>
<evidence type="ECO:0000313" key="3">
    <source>
        <dbReference type="Proteomes" id="UP000576225"/>
    </source>
</evidence>
<reference evidence="2 3" key="1">
    <citation type="submission" date="2020-04" db="EMBL/GenBank/DDBJ databases">
        <authorList>
            <person name="Hitch T.C.A."/>
            <person name="Wylensek D."/>
            <person name="Clavel T."/>
        </authorList>
    </citation>
    <scope>NUCLEOTIDE SEQUENCE [LARGE SCALE GENOMIC DNA]</scope>
    <source>
        <strain evidence="2 3">COR2-253-APC-1A</strain>
    </source>
</reference>
<feature type="transmembrane region" description="Helical" evidence="1">
    <location>
        <begin position="117"/>
        <end position="135"/>
    </location>
</feature>
<keyword evidence="1" id="KW-0812">Transmembrane</keyword>
<feature type="transmembrane region" description="Helical" evidence="1">
    <location>
        <begin position="212"/>
        <end position="229"/>
    </location>
</feature>
<feature type="transmembrane region" description="Helical" evidence="1">
    <location>
        <begin position="141"/>
        <end position="160"/>
    </location>
</feature>
<dbReference type="Proteomes" id="UP000576225">
    <property type="component" value="Unassembled WGS sequence"/>
</dbReference>
<organism evidence="2 3">
    <name type="scientific">Victivallis vadensis</name>
    <dbReference type="NCBI Taxonomy" id="172901"/>
    <lineage>
        <taxon>Bacteria</taxon>
        <taxon>Pseudomonadati</taxon>
        <taxon>Lentisphaerota</taxon>
        <taxon>Lentisphaeria</taxon>
        <taxon>Victivallales</taxon>
        <taxon>Victivallaceae</taxon>
        <taxon>Victivallis</taxon>
    </lineage>
</organism>
<accession>A0A848AQJ1</accession>
<comment type="caution">
    <text evidence="2">The sequence shown here is derived from an EMBL/GenBank/DDBJ whole genome shotgun (WGS) entry which is preliminary data.</text>
</comment>
<keyword evidence="1" id="KW-1133">Transmembrane helix</keyword>
<feature type="transmembrane region" description="Helical" evidence="1">
    <location>
        <begin position="172"/>
        <end position="192"/>
    </location>
</feature>
<feature type="transmembrane region" description="Helical" evidence="1">
    <location>
        <begin position="15"/>
        <end position="36"/>
    </location>
</feature>
<dbReference type="RefSeq" id="WP_168961339.1">
    <property type="nucleotide sequence ID" value="NZ_CALXNT010000088.1"/>
</dbReference>
<feature type="transmembrane region" description="Helical" evidence="1">
    <location>
        <begin position="281"/>
        <end position="299"/>
    </location>
</feature>
<dbReference type="AlphaFoldDB" id="A0A848AQJ1"/>
<evidence type="ECO:0008006" key="4">
    <source>
        <dbReference type="Google" id="ProtNLM"/>
    </source>
</evidence>
<sequence length="557" mass="62409">MSTQTKPDADQRTRFFRLLWIGTLLVGALLRISGLFSSLEYDEIWTLESFAPQPLSVIFTDLALPNNHPLNTLGVKLCIACFDNPCLIRLPALLTGLGSLLLFPVVAFLWTRRRGAALAATFFFAFSHMAIGYAAQARGYGLQLFFLLLFCAGLQLSGRYRPKRYRHLPEVMVFLGGAGAVLTLPTSILYLAPAALLGWHCWRKRPFPCLPLKIVLAAGAVLTAGWYLLNYHALRAAQVWGTPVTGAGQFLTLVSDTLLHLNGPVVLLLASAGILLRFHRAWPLLVITAIPFLSAIATNAGGVRVYLPLVVPGALLAGMGLEAIYRRFSAERRRLAAVFTICLVGLFLLNWYVSTPQYKAQDWFSLYDQIRKLSPEYMIALDAGDGYPYTWNNMPNAYKDYDLRLRNTMSQRELISFLPPNHLNGTDRHGASQRFQLNFQPEPEQQELGGFRVCRYRLTELRETPRPHSVILLVLRPLPVEVLRQYTSAIYQAYPEALNLNPWLASTITVRGNVYQGCILLFHCDDPSRLDWSALRSRVPDAVGIYQITPADGKNQK</sequence>
<evidence type="ECO:0000313" key="2">
    <source>
        <dbReference type="EMBL" id="NMD85281.1"/>
    </source>
</evidence>
<feature type="transmembrane region" description="Helical" evidence="1">
    <location>
        <begin position="92"/>
        <end position="110"/>
    </location>
</feature>
<proteinExistence type="predicted"/>
<dbReference type="EMBL" id="JABAEW010000002">
    <property type="protein sequence ID" value="NMD85281.1"/>
    <property type="molecule type" value="Genomic_DNA"/>
</dbReference>
<name>A0A848AQJ1_9BACT</name>
<protein>
    <recommendedName>
        <fullName evidence="4">Dolichyl-phosphate-mannose-protein mannosyltransferase</fullName>
    </recommendedName>
</protein>
<feature type="transmembrane region" description="Helical" evidence="1">
    <location>
        <begin position="335"/>
        <end position="353"/>
    </location>
</feature>
<keyword evidence="1" id="KW-0472">Membrane</keyword>